<organism evidence="1 2">
    <name type="scientific">Pseudorhodobacter antarcticus</name>
    <dbReference type="NCBI Taxonomy" id="1077947"/>
    <lineage>
        <taxon>Bacteria</taxon>
        <taxon>Pseudomonadati</taxon>
        <taxon>Pseudomonadota</taxon>
        <taxon>Alphaproteobacteria</taxon>
        <taxon>Rhodobacterales</taxon>
        <taxon>Paracoccaceae</taxon>
        <taxon>Pseudorhodobacter</taxon>
    </lineage>
</organism>
<gene>
    <name evidence="1" type="ORF">SAMN05216227_102046</name>
</gene>
<proteinExistence type="predicted"/>
<dbReference type="EMBL" id="FOCO01000020">
    <property type="protein sequence ID" value="SEN68005.1"/>
    <property type="molecule type" value="Genomic_DNA"/>
</dbReference>
<dbReference type="Proteomes" id="UP000183002">
    <property type="component" value="Unassembled WGS sequence"/>
</dbReference>
<reference evidence="1 2" key="1">
    <citation type="submission" date="2016-10" db="EMBL/GenBank/DDBJ databases">
        <authorList>
            <person name="de Groot N.N."/>
        </authorList>
    </citation>
    <scope>NUCLEOTIDE SEQUENCE [LARGE SCALE GENOMIC DNA]</scope>
    <source>
        <strain evidence="1 2">CGMCC 1.10836</strain>
    </source>
</reference>
<evidence type="ECO:0000313" key="1">
    <source>
        <dbReference type="EMBL" id="SEN68005.1"/>
    </source>
</evidence>
<accession>A0A1H8IIA0</accession>
<dbReference type="OrthoDB" id="8481548at2"/>
<protein>
    <recommendedName>
        <fullName evidence="3">Phage major capsid protein, HK97 family</fullName>
    </recommendedName>
</protein>
<dbReference type="AlphaFoldDB" id="A0A1H8IIA0"/>
<dbReference type="STRING" id="1077947.SAMN05216227_102046"/>
<sequence length="319" mass="34520">MALPTTSAHLSDLPVADMIEQYGGAVDAQFAKSSIMRKMVTVKPVRGTDTLINRRVGRTTLTALTPGVRPDASKTEFGRVSVTVDTVVLARDNRSMLNEFQTDFSARDELGKDHGKEQAKFFDQAFLIQAIKGASLAAPANLNGSIGAGKKETLLASNDHLDPDLLYKAITRILIAMQEEDIDTEECAILVRPTMGEVLLNNDKLVSREFSPDNSNFSLGKMKSIMGSPLISTARIPNAAIAGHKLSNAGNSNAYDVSAAEAKAVAVIMHPDSLLAGETIPLTSDVYFDKIEKQWFIDSFTAFGVSNRRPDVCGVVNRF</sequence>
<dbReference type="RefSeq" id="WP_139194019.1">
    <property type="nucleotide sequence ID" value="NZ_FOCO01000020.1"/>
</dbReference>
<evidence type="ECO:0000313" key="2">
    <source>
        <dbReference type="Proteomes" id="UP000183002"/>
    </source>
</evidence>
<name>A0A1H8IIA0_9RHOB</name>
<evidence type="ECO:0008006" key="3">
    <source>
        <dbReference type="Google" id="ProtNLM"/>
    </source>
</evidence>
<keyword evidence="2" id="KW-1185">Reference proteome</keyword>